<accession>A0A5S5DNK9</accession>
<feature type="transmembrane region" description="Helical" evidence="5">
    <location>
        <begin position="78"/>
        <end position="98"/>
    </location>
</feature>
<evidence type="ECO:0000256" key="2">
    <source>
        <dbReference type="ARBA" id="ARBA00022692"/>
    </source>
</evidence>
<proteinExistence type="predicted"/>
<dbReference type="AlphaFoldDB" id="A0A5S5DNK9"/>
<dbReference type="Pfam" id="PF13564">
    <property type="entry name" value="DoxX_2"/>
    <property type="match status" value="1"/>
</dbReference>
<dbReference type="Proteomes" id="UP000323136">
    <property type="component" value="Unassembled WGS sequence"/>
</dbReference>
<evidence type="ECO:0000256" key="3">
    <source>
        <dbReference type="ARBA" id="ARBA00022989"/>
    </source>
</evidence>
<evidence type="ECO:0000256" key="4">
    <source>
        <dbReference type="ARBA" id="ARBA00023136"/>
    </source>
</evidence>
<keyword evidence="4 5" id="KW-0472">Membrane</keyword>
<sequence length="132" mass="14872">MINQKNSKVLNITLWIFQILLAVTFIWASAMKLFQPNKLPWLWTKENPELVTSTGILDVLAGFGLILPSLLRIQPKMTIYAAYGTIALMISASIFHIMRGEGNQIGFNIFVLLSAIFIAWGRLKKAPIEPKK</sequence>
<evidence type="ECO:0000313" key="6">
    <source>
        <dbReference type="EMBL" id="TYP97533.1"/>
    </source>
</evidence>
<reference evidence="6 7" key="1">
    <citation type="submission" date="2019-07" db="EMBL/GenBank/DDBJ databases">
        <title>Genomic Encyclopedia of Type Strains, Phase IV (KMG-IV): sequencing the most valuable type-strain genomes for metagenomic binning, comparative biology and taxonomic classification.</title>
        <authorList>
            <person name="Goeker M."/>
        </authorList>
    </citation>
    <scope>NUCLEOTIDE SEQUENCE [LARGE SCALE GENOMIC DNA]</scope>
    <source>
        <strain evidence="6 7">DSM 18961</strain>
    </source>
</reference>
<feature type="transmembrane region" description="Helical" evidence="5">
    <location>
        <begin position="104"/>
        <end position="123"/>
    </location>
</feature>
<dbReference type="OrthoDB" id="3385086at2"/>
<dbReference type="GO" id="GO:0016020">
    <property type="term" value="C:membrane"/>
    <property type="evidence" value="ECO:0007669"/>
    <property type="project" value="UniProtKB-SubCell"/>
</dbReference>
<evidence type="ECO:0000256" key="1">
    <source>
        <dbReference type="ARBA" id="ARBA00004141"/>
    </source>
</evidence>
<comment type="caution">
    <text evidence="6">The sequence shown here is derived from an EMBL/GenBank/DDBJ whole genome shotgun (WGS) entry which is preliminary data.</text>
</comment>
<comment type="subcellular location">
    <subcellularLocation>
        <location evidence="1">Membrane</location>
        <topology evidence="1">Multi-pass membrane protein</topology>
    </subcellularLocation>
</comment>
<dbReference type="InterPro" id="IPR032808">
    <property type="entry name" value="DoxX"/>
</dbReference>
<gene>
    <name evidence="6" type="ORF">C7447_104227</name>
</gene>
<feature type="transmembrane region" description="Helical" evidence="5">
    <location>
        <begin position="12"/>
        <end position="30"/>
    </location>
</feature>
<feature type="transmembrane region" description="Helical" evidence="5">
    <location>
        <begin position="50"/>
        <end position="71"/>
    </location>
</feature>
<keyword evidence="7" id="KW-1185">Reference proteome</keyword>
<dbReference type="EMBL" id="VNIA01000004">
    <property type="protein sequence ID" value="TYP97533.1"/>
    <property type="molecule type" value="Genomic_DNA"/>
</dbReference>
<name>A0A5S5DNK9_9FLAO</name>
<evidence type="ECO:0000313" key="7">
    <source>
        <dbReference type="Proteomes" id="UP000323136"/>
    </source>
</evidence>
<dbReference type="RefSeq" id="WP_148870874.1">
    <property type="nucleotide sequence ID" value="NZ_VNIA01000004.1"/>
</dbReference>
<protein>
    <submittedName>
        <fullName evidence="6">DoxX-like protein</fullName>
    </submittedName>
</protein>
<organism evidence="6 7">
    <name type="scientific">Tenacibaculum adriaticum</name>
    <dbReference type="NCBI Taxonomy" id="413713"/>
    <lineage>
        <taxon>Bacteria</taxon>
        <taxon>Pseudomonadati</taxon>
        <taxon>Bacteroidota</taxon>
        <taxon>Flavobacteriia</taxon>
        <taxon>Flavobacteriales</taxon>
        <taxon>Flavobacteriaceae</taxon>
        <taxon>Tenacibaculum</taxon>
    </lineage>
</organism>
<keyword evidence="2 5" id="KW-0812">Transmembrane</keyword>
<keyword evidence="3 5" id="KW-1133">Transmembrane helix</keyword>
<evidence type="ECO:0000256" key="5">
    <source>
        <dbReference type="SAM" id="Phobius"/>
    </source>
</evidence>